<dbReference type="Pfam" id="PF01263">
    <property type="entry name" value="Aldose_epim"/>
    <property type="match status" value="1"/>
</dbReference>
<dbReference type="InterPro" id="IPR047215">
    <property type="entry name" value="Galactose_mutarotase-like"/>
</dbReference>
<keyword evidence="10 11" id="KW-0119">Carbohydrate metabolism</keyword>
<evidence type="ECO:0000256" key="9">
    <source>
        <dbReference type="ARBA" id="ARBA00023235"/>
    </source>
</evidence>
<keyword evidence="9 11" id="KW-0413">Isomerase</keyword>
<comment type="similarity">
    <text evidence="4 11">Belongs to the aldose epimerase family.</text>
</comment>
<evidence type="ECO:0000256" key="7">
    <source>
        <dbReference type="ARBA" id="ARBA00022553"/>
    </source>
</evidence>
<comment type="subunit">
    <text evidence="5">Monomer.</text>
</comment>
<dbReference type="UniPathway" id="UPA00242"/>
<dbReference type="InterPro" id="IPR008183">
    <property type="entry name" value="Aldose_1/G6P_1-epimerase"/>
</dbReference>
<dbReference type="GO" id="GO:0006006">
    <property type="term" value="P:glucose metabolic process"/>
    <property type="evidence" value="ECO:0007669"/>
    <property type="project" value="TreeGrafter"/>
</dbReference>
<feature type="active site" description="Proton donor" evidence="12">
    <location>
        <position position="223"/>
    </location>
</feature>
<evidence type="ECO:0000313" key="16">
    <source>
        <dbReference type="Proteomes" id="UP000276603"/>
    </source>
</evidence>
<name>A0A3B0C013_9FLAO</name>
<protein>
    <recommendedName>
        <fullName evidence="11">Aldose 1-epimerase</fullName>
        <ecNumber evidence="11">5.1.3.3</ecNumber>
    </recommendedName>
</protein>
<keyword evidence="8" id="KW-0106">Calcium</keyword>
<reference evidence="15 16" key="1">
    <citation type="submission" date="2018-10" db="EMBL/GenBank/DDBJ databases">
        <title>Ulvibacterium marinum gen. nov., sp. nov., a novel marine bacterium of the family Flavobacteriaceae, isolated from a culture of the green alga Ulva prolifera.</title>
        <authorList>
            <person name="Zhang Z."/>
        </authorList>
    </citation>
    <scope>NUCLEOTIDE SEQUENCE [LARGE SCALE GENOMIC DNA]</scope>
    <source>
        <strain evidence="15 16">CCMM003</strain>
    </source>
</reference>
<dbReference type="GO" id="GO:0004034">
    <property type="term" value="F:aldose 1-epimerase activity"/>
    <property type="evidence" value="ECO:0007669"/>
    <property type="project" value="UniProtKB-EC"/>
</dbReference>
<evidence type="ECO:0000256" key="5">
    <source>
        <dbReference type="ARBA" id="ARBA00011245"/>
    </source>
</evidence>
<feature type="active site" description="Proton acceptor" evidence="12">
    <location>
        <position position="360"/>
    </location>
</feature>
<dbReference type="InterPro" id="IPR015443">
    <property type="entry name" value="Aldose_1-epimerase"/>
</dbReference>
<keyword evidence="7" id="KW-0597">Phosphoprotein</keyword>
<evidence type="ECO:0000256" key="3">
    <source>
        <dbReference type="ARBA" id="ARBA00005028"/>
    </source>
</evidence>
<evidence type="ECO:0000313" key="15">
    <source>
        <dbReference type="EMBL" id="RKN78121.1"/>
    </source>
</evidence>
<feature type="binding site" evidence="14">
    <location>
        <begin position="123"/>
        <end position="124"/>
    </location>
    <ligand>
        <name>beta-D-galactose</name>
        <dbReference type="ChEBI" id="CHEBI:27667"/>
    </ligand>
</feature>
<dbReference type="InterPro" id="IPR011013">
    <property type="entry name" value="Gal_mutarotase_sf_dom"/>
</dbReference>
<dbReference type="EC" id="5.1.3.3" evidence="11"/>
<comment type="catalytic activity">
    <reaction evidence="11">
        <text>alpha-D-glucose = beta-D-glucose</text>
        <dbReference type="Rhea" id="RHEA:10264"/>
        <dbReference type="ChEBI" id="CHEBI:15903"/>
        <dbReference type="ChEBI" id="CHEBI:17925"/>
        <dbReference type="EC" id="5.1.3.3"/>
    </reaction>
</comment>
<keyword evidence="6" id="KW-0963">Cytoplasm</keyword>
<feature type="binding site" evidence="13">
    <location>
        <position position="295"/>
    </location>
    <ligand>
        <name>beta-D-galactose</name>
        <dbReference type="ChEBI" id="CHEBI:27667"/>
    </ligand>
</feature>
<dbReference type="InterPro" id="IPR014718">
    <property type="entry name" value="GH-type_carb-bd"/>
</dbReference>
<evidence type="ECO:0000256" key="14">
    <source>
        <dbReference type="PIRSR" id="PIRSR005096-3"/>
    </source>
</evidence>
<dbReference type="GO" id="GO:0005737">
    <property type="term" value="C:cytoplasm"/>
    <property type="evidence" value="ECO:0007669"/>
    <property type="project" value="UniProtKB-SubCell"/>
</dbReference>
<comment type="pathway">
    <text evidence="3 11">Carbohydrate metabolism; hexose metabolism.</text>
</comment>
<evidence type="ECO:0000256" key="8">
    <source>
        <dbReference type="ARBA" id="ARBA00022837"/>
    </source>
</evidence>
<dbReference type="SUPFAM" id="SSF74650">
    <property type="entry name" value="Galactose mutarotase-like"/>
    <property type="match status" value="1"/>
</dbReference>
<sequence length="395" mass="44068">MSSFNKYLCTFLILSLALLNFNCKTEKKKGLSKEEISEDLKEMPTIQKSTYGTTPEGERVDLYTLKNSNGVTVDIITYGGIITSLKVPNKQGDFKNIVLGYDSLDLYVEKNPFFGALVGRYGNRIADAKFTLEGVKYSLAKNNGDNHLHGGKKGFDKVVWKASEEKEEDFVALKLSYISKDMEEGYPGNLDVLVTYILTNDDTLKVLYEATTDKTTIVNLTQHSYFNLSGDFSKTILDHEMMLNADHYLPVDNELIPLGELAPVGGTPFDFTTPKPIGADIEKDHEQVKIGLGYDHCWVLNGQNDGLRSIARVHHPESGRVMEVFSTEPGVQFYTSNFLDGTLPKKGGGFYAQRSGFCLETQHYPDSPNKPDFPSVVLNTGDKYTSETSFQFSVK</sequence>
<evidence type="ECO:0000256" key="13">
    <source>
        <dbReference type="PIRSR" id="PIRSR005096-2"/>
    </source>
</evidence>
<proteinExistence type="inferred from homology"/>
<keyword evidence="16" id="KW-1185">Reference proteome</keyword>
<dbReference type="PANTHER" id="PTHR10091:SF0">
    <property type="entry name" value="GALACTOSE MUTAROTASE"/>
    <property type="match status" value="1"/>
</dbReference>
<organism evidence="15 16">
    <name type="scientific">Ulvibacterium marinum</name>
    <dbReference type="NCBI Taxonomy" id="2419782"/>
    <lineage>
        <taxon>Bacteria</taxon>
        <taxon>Pseudomonadati</taxon>
        <taxon>Bacteroidota</taxon>
        <taxon>Flavobacteriia</taxon>
        <taxon>Flavobacteriales</taxon>
        <taxon>Flavobacteriaceae</taxon>
        <taxon>Ulvibacterium</taxon>
    </lineage>
</organism>
<gene>
    <name evidence="15" type="ORF">D7Z94_23220</name>
</gene>
<dbReference type="FunFam" id="2.70.98.10:FF:000003">
    <property type="entry name" value="Aldose 1-epimerase"/>
    <property type="match status" value="1"/>
</dbReference>
<comment type="caution">
    <text evidence="15">The sequence shown here is derived from an EMBL/GenBank/DDBJ whole genome shotgun (WGS) entry which is preliminary data.</text>
</comment>
<dbReference type="EMBL" id="RBCJ01000005">
    <property type="protein sequence ID" value="RKN78121.1"/>
    <property type="molecule type" value="Genomic_DNA"/>
</dbReference>
<dbReference type="CDD" id="cd09019">
    <property type="entry name" value="galactose_mutarotase_like"/>
    <property type="match status" value="1"/>
</dbReference>
<dbReference type="AlphaFoldDB" id="A0A3B0C013"/>
<evidence type="ECO:0000256" key="2">
    <source>
        <dbReference type="ARBA" id="ARBA00004496"/>
    </source>
</evidence>
<feature type="binding site" evidence="14">
    <location>
        <begin position="223"/>
        <end position="225"/>
    </location>
    <ligand>
        <name>beta-D-galactose</name>
        <dbReference type="ChEBI" id="CHEBI:27667"/>
    </ligand>
</feature>
<comment type="cofactor">
    <cofactor evidence="1">
        <name>Ca(2+)</name>
        <dbReference type="ChEBI" id="CHEBI:29108"/>
    </cofactor>
</comment>
<evidence type="ECO:0000256" key="11">
    <source>
        <dbReference type="PIRNR" id="PIRNR005096"/>
    </source>
</evidence>
<comment type="subcellular location">
    <subcellularLocation>
        <location evidence="2">Cytoplasm</location>
    </subcellularLocation>
</comment>
<dbReference type="OrthoDB" id="9779408at2"/>
<evidence type="ECO:0000256" key="1">
    <source>
        <dbReference type="ARBA" id="ARBA00001913"/>
    </source>
</evidence>
<evidence type="ECO:0000256" key="10">
    <source>
        <dbReference type="ARBA" id="ARBA00023277"/>
    </source>
</evidence>
<dbReference type="GO" id="GO:0030246">
    <property type="term" value="F:carbohydrate binding"/>
    <property type="evidence" value="ECO:0007669"/>
    <property type="project" value="InterPro"/>
</dbReference>
<dbReference type="Proteomes" id="UP000276603">
    <property type="component" value="Unassembled WGS sequence"/>
</dbReference>
<dbReference type="PIRSF" id="PIRSF005096">
    <property type="entry name" value="GALM"/>
    <property type="match status" value="1"/>
</dbReference>
<evidence type="ECO:0000256" key="12">
    <source>
        <dbReference type="PIRSR" id="PIRSR005096-1"/>
    </source>
</evidence>
<dbReference type="GO" id="GO:0033499">
    <property type="term" value="P:galactose catabolic process via UDP-galactose, Leloir pathway"/>
    <property type="evidence" value="ECO:0007669"/>
    <property type="project" value="TreeGrafter"/>
</dbReference>
<dbReference type="NCBIfam" id="NF008277">
    <property type="entry name" value="PRK11055.1"/>
    <property type="match status" value="1"/>
</dbReference>
<dbReference type="RefSeq" id="WP_120714018.1">
    <property type="nucleotide sequence ID" value="NZ_RBCJ01000005.1"/>
</dbReference>
<dbReference type="Gene3D" id="2.70.98.10">
    <property type="match status" value="1"/>
</dbReference>
<evidence type="ECO:0000256" key="4">
    <source>
        <dbReference type="ARBA" id="ARBA00006206"/>
    </source>
</evidence>
<evidence type="ECO:0000256" key="6">
    <source>
        <dbReference type="ARBA" id="ARBA00022490"/>
    </source>
</evidence>
<accession>A0A3B0C013</accession>
<dbReference type="PANTHER" id="PTHR10091">
    <property type="entry name" value="ALDOSE-1-EPIMERASE"/>
    <property type="match status" value="1"/>
</dbReference>